<dbReference type="Gene3D" id="3.40.50.300">
    <property type="entry name" value="P-loop containing nucleotide triphosphate hydrolases"/>
    <property type="match status" value="1"/>
</dbReference>
<name>A0AAV9Y0I5_9CRYT</name>
<dbReference type="InterPro" id="IPR003959">
    <property type="entry name" value="ATPase_AAA_core"/>
</dbReference>
<dbReference type="GO" id="GO:0003688">
    <property type="term" value="F:DNA replication origin binding"/>
    <property type="evidence" value="ECO:0007669"/>
    <property type="project" value="TreeGrafter"/>
</dbReference>
<dbReference type="CDD" id="cd00009">
    <property type="entry name" value="AAA"/>
    <property type="match status" value="1"/>
</dbReference>
<dbReference type="PANTHER" id="PTHR10763:SF26">
    <property type="entry name" value="CELL DIVISION CONTROL PROTEIN 6 HOMOLOG"/>
    <property type="match status" value="1"/>
</dbReference>
<dbReference type="Pfam" id="PF00004">
    <property type="entry name" value="AAA"/>
    <property type="match status" value="1"/>
</dbReference>
<accession>A0AAV9Y0I5</accession>
<dbReference type="Gene3D" id="1.10.8.60">
    <property type="match status" value="1"/>
</dbReference>
<evidence type="ECO:0000259" key="2">
    <source>
        <dbReference type="SMART" id="SM00382"/>
    </source>
</evidence>
<comment type="caution">
    <text evidence="3">The sequence shown here is derived from an EMBL/GenBank/DDBJ whole genome shotgun (WGS) entry which is preliminary data.</text>
</comment>
<keyword evidence="1" id="KW-0235">DNA replication</keyword>
<dbReference type="GO" id="GO:0033314">
    <property type="term" value="P:mitotic DNA replication checkpoint signaling"/>
    <property type="evidence" value="ECO:0007669"/>
    <property type="project" value="TreeGrafter"/>
</dbReference>
<keyword evidence="4" id="KW-1185">Reference proteome</keyword>
<proteinExistence type="predicted"/>
<dbReference type="Gene3D" id="1.10.10.10">
    <property type="entry name" value="Winged helix-like DNA-binding domain superfamily/Winged helix DNA-binding domain"/>
    <property type="match status" value="1"/>
</dbReference>
<dbReference type="GO" id="GO:0005634">
    <property type="term" value="C:nucleus"/>
    <property type="evidence" value="ECO:0007669"/>
    <property type="project" value="TreeGrafter"/>
</dbReference>
<sequence length="555" mass="63117">MPIIKRRIKFVDDNLCKKENISELSEESDEELISKKVLKCFKSELGLDCNVLGREEEYEEIGQFIRGRVKDKTSGIILISGSPGTGKTFIVERILNVLEQKKTNELGFTLPHNYKIIRTNAPKIISSLNGSKCQINVAIFLHLLDLMKVQRSSVEKLSLICKKEGFKESIKYFIEQISRRKKRYIVLIDEIDLIKRGRRNYDSIFELFKAIIENPQSGLILTAISNNVQIGNEIIRLGIDAKKEPRVKLMVFSPYDYNILRDIVMQRVGNALESKDVLCINKAGVELCVRKVASVYGDCRRTLDACYLTIGKYITKQIGKSESDELDNIDVLPEENSSTISTRENSPILQRSPENDFNVIPLRKRARSMPLSAMVPIGEFQDVISNIHHSNKSRVEIISSLPLHQQYVVMAIILVMIDEYLNIQEKKHSLQNISHIEFSFDNLTNNRVSSTLIKSKYNSICSEFFSIPEDFKEILDSLESINVISTRSDFAALRRSSSFSRKSKQMITNNETYVDLLFTPKQIASTLTTLPKLGAVFSSMLPGIITEITPVESKI</sequence>
<dbReference type="InterPro" id="IPR003593">
    <property type="entry name" value="AAA+_ATPase"/>
</dbReference>
<gene>
    <name evidence="3" type="ORF">RS030_152296</name>
</gene>
<dbReference type="Proteomes" id="UP001311799">
    <property type="component" value="Unassembled WGS sequence"/>
</dbReference>
<dbReference type="AlphaFoldDB" id="A0AAV9Y0I5"/>
<feature type="domain" description="AAA+ ATPase" evidence="2">
    <location>
        <begin position="73"/>
        <end position="249"/>
    </location>
</feature>
<reference evidence="3 4" key="1">
    <citation type="submission" date="2023-10" db="EMBL/GenBank/DDBJ databases">
        <title>Comparative genomics analysis reveals potential genetic determinants of host preference in Cryptosporidium xiaoi.</title>
        <authorList>
            <person name="Xiao L."/>
            <person name="Li J."/>
        </authorList>
    </citation>
    <scope>NUCLEOTIDE SEQUENCE [LARGE SCALE GENOMIC DNA]</scope>
    <source>
        <strain evidence="3 4">52996</strain>
    </source>
</reference>
<dbReference type="InterPro" id="IPR027417">
    <property type="entry name" value="P-loop_NTPase"/>
</dbReference>
<dbReference type="InterPro" id="IPR036388">
    <property type="entry name" value="WH-like_DNA-bd_sf"/>
</dbReference>
<dbReference type="PANTHER" id="PTHR10763">
    <property type="entry name" value="CELL DIVISION CONTROL PROTEIN 6-RELATED"/>
    <property type="match status" value="1"/>
</dbReference>
<dbReference type="EMBL" id="JAWDEY010000006">
    <property type="protein sequence ID" value="KAK6590441.1"/>
    <property type="molecule type" value="Genomic_DNA"/>
</dbReference>
<evidence type="ECO:0000256" key="1">
    <source>
        <dbReference type="ARBA" id="ARBA00022705"/>
    </source>
</evidence>
<evidence type="ECO:0000313" key="3">
    <source>
        <dbReference type="EMBL" id="KAK6590441.1"/>
    </source>
</evidence>
<dbReference type="SUPFAM" id="SSF52540">
    <property type="entry name" value="P-loop containing nucleoside triphosphate hydrolases"/>
    <property type="match status" value="1"/>
</dbReference>
<evidence type="ECO:0000313" key="4">
    <source>
        <dbReference type="Proteomes" id="UP001311799"/>
    </source>
</evidence>
<dbReference type="InterPro" id="IPR050311">
    <property type="entry name" value="ORC1/CDC6"/>
</dbReference>
<dbReference type="SMART" id="SM00382">
    <property type="entry name" value="AAA"/>
    <property type="match status" value="1"/>
</dbReference>
<dbReference type="GO" id="GO:0006270">
    <property type="term" value="P:DNA replication initiation"/>
    <property type="evidence" value="ECO:0007669"/>
    <property type="project" value="TreeGrafter"/>
</dbReference>
<organism evidence="3 4">
    <name type="scientific">Cryptosporidium xiaoi</name>
    <dbReference type="NCBI Taxonomy" id="659607"/>
    <lineage>
        <taxon>Eukaryota</taxon>
        <taxon>Sar</taxon>
        <taxon>Alveolata</taxon>
        <taxon>Apicomplexa</taxon>
        <taxon>Conoidasida</taxon>
        <taxon>Coccidia</taxon>
        <taxon>Eucoccidiorida</taxon>
        <taxon>Eimeriorina</taxon>
        <taxon>Cryptosporidiidae</taxon>
        <taxon>Cryptosporidium</taxon>
    </lineage>
</organism>
<protein>
    <submittedName>
        <fullName evidence="3">ORC CDC6 like AAA ATpase</fullName>
    </submittedName>
</protein>